<dbReference type="InterPro" id="IPR002397">
    <property type="entry name" value="Cyt_P450_B"/>
</dbReference>
<dbReference type="CDD" id="cd11032">
    <property type="entry name" value="P450_EryK-like"/>
    <property type="match status" value="1"/>
</dbReference>
<dbReference type="InterPro" id="IPR036396">
    <property type="entry name" value="Cyt_P450_sf"/>
</dbReference>
<dbReference type="Gene3D" id="1.10.630.10">
    <property type="entry name" value="Cytochrome P450"/>
    <property type="match status" value="1"/>
</dbReference>
<evidence type="ECO:0000256" key="7">
    <source>
        <dbReference type="RuleBase" id="RU000461"/>
    </source>
</evidence>
<dbReference type="PANTHER" id="PTHR46696">
    <property type="entry name" value="P450, PUTATIVE (EUROFUNG)-RELATED"/>
    <property type="match status" value="1"/>
</dbReference>
<dbReference type="PRINTS" id="PR00359">
    <property type="entry name" value="BP450"/>
</dbReference>
<dbReference type="InterPro" id="IPR001128">
    <property type="entry name" value="Cyt_P450"/>
</dbReference>
<organism evidence="8 9">
    <name type="scientific">Bacillus thuringiensis YBT-1518</name>
    <dbReference type="NCBI Taxonomy" id="529122"/>
    <lineage>
        <taxon>Bacteria</taxon>
        <taxon>Bacillati</taxon>
        <taxon>Bacillota</taxon>
        <taxon>Bacilli</taxon>
        <taxon>Bacillales</taxon>
        <taxon>Bacillaceae</taxon>
        <taxon>Bacillus</taxon>
        <taxon>Bacillus cereus group</taxon>
    </lineage>
</organism>
<keyword evidence="2 7" id="KW-0349">Heme</keyword>
<protein>
    <submittedName>
        <fullName evidence="8">Cytochrome P450 hydroxylase</fullName>
    </submittedName>
</protein>
<gene>
    <name evidence="8" type="ORF">YBT1518_14485</name>
</gene>
<evidence type="ECO:0000256" key="1">
    <source>
        <dbReference type="ARBA" id="ARBA00010617"/>
    </source>
</evidence>
<name>A0A9W3PG82_BACTU</name>
<dbReference type="SUPFAM" id="SSF48264">
    <property type="entry name" value="Cytochrome P450"/>
    <property type="match status" value="1"/>
</dbReference>
<dbReference type="PROSITE" id="PS00086">
    <property type="entry name" value="CYTOCHROME_P450"/>
    <property type="match status" value="1"/>
</dbReference>
<keyword evidence="3 7" id="KW-0479">Metal-binding</keyword>
<dbReference type="GO" id="GO:0016705">
    <property type="term" value="F:oxidoreductase activity, acting on paired donors, with incorporation or reduction of molecular oxygen"/>
    <property type="evidence" value="ECO:0007669"/>
    <property type="project" value="InterPro"/>
</dbReference>
<evidence type="ECO:0000256" key="3">
    <source>
        <dbReference type="ARBA" id="ARBA00022723"/>
    </source>
</evidence>
<evidence type="ECO:0000256" key="5">
    <source>
        <dbReference type="ARBA" id="ARBA00023004"/>
    </source>
</evidence>
<evidence type="ECO:0000313" key="9">
    <source>
        <dbReference type="Proteomes" id="UP000018566"/>
    </source>
</evidence>
<dbReference type="InterPro" id="IPR017972">
    <property type="entry name" value="Cyt_P450_CS"/>
</dbReference>
<comment type="similarity">
    <text evidence="1 7">Belongs to the cytochrome P450 family.</text>
</comment>
<reference evidence="8 9" key="1">
    <citation type="submission" date="2013-05" db="EMBL/GenBank/DDBJ databases">
        <title>Complete genome sequence of Bacillus thuringiensis YBT-1518, a typical strain with high toxicity to nematode.</title>
        <authorList>
            <person name="Wang P."/>
            <person name="Zhang C."/>
            <person name="Guo M."/>
            <person name="Guo S."/>
            <person name="Zhu Y."/>
            <person name="Zheng J."/>
            <person name="Zhu L."/>
            <person name="Ruan L."/>
            <person name="Peng D."/>
            <person name="Sun M."/>
        </authorList>
    </citation>
    <scope>NUCLEOTIDE SEQUENCE [LARGE SCALE GENOMIC DNA]</scope>
    <source>
        <strain evidence="8 9">YBT-1518</strain>
    </source>
</reference>
<keyword evidence="5 7" id="KW-0408">Iron</keyword>
<accession>A0A9W3PG82</accession>
<sequence length="407" mass="47270">MASPENVILVHEISKLKTKEELWNPYEWYRLMRDNHPVHYDEEQDVWNVFLYDDVNRVLSDYRLFSSRRERRQFSIPPLETRININSTDPPEHRNVRSIVSKAFTPRSLGQWKTRIQAIADELVQHIEKCSEVNIVEQFAAPLPVTVISDLLGVPTTDRKKIKEWSDILFMPYSKEKFNDLDAEKGIALHEFKAYLLPIVQEKRYHLTDDIISDLIRAEYEGERLTDEEIVTFSLGLLAAGNETTTNLIINSFYCFLVDSPGIYEELRKEPNLILKAIEEVLRYRFPVTLARRITEDTNIFGPFMKKNQMIVAWVSAANLDEKKFSQASQFNVHRTGNEKHLTFGKGPHFCLGAALARLEAEIALTTFINAFEKIELSPSFCLEKCILENEQTLKYLPIRLKAKEKS</sequence>
<dbReference type="GO" id="GO:0005506">
    <property type="term" value="F:iron ion binding"/>
    <property type="evidence" value="ECO:0007669"/>
    <property type="project" value="InterPro"/>
</dbReference>
<keyword evidence="6 7" id="KW-0503">Monooxygenase</keyword>
<evidence type="ECO:0000256" key="6">
    <source>
        <dbReference type="ARBA" id="ARBA00023033"/>
    </source>
</evidence>
<keyword evidence="4 7" id="KW-0560">Oxidoreductase</keyword>
<dbReference type="GO" id="GO:0004497">
    <property type="term" value="F:monooxygenase activity"/>
    <property type="evidence" value="ECO:0007669"/>
    <property type="project" value="UniProtKB-KW"/>
</dbReference>
<dbReference type="FunFam" id="1.10.630.10:FF:000018">
    <property type="entry name" value="Cytochrome P450 monooxygenase"/>
    <property type="match status" value="1"/>
</dbReference>
<dbReference type="KEGG" id="bthu:YBT1518_14485"/>
<dbReference type="Pfam" id="PF00067">
    <property type="entry name" value="p450"/>
    <property type="match status" value="1"/>
</dbReference>
<evidence type="ECO:0000313" key="8">
    <source>
        <dbReference type="EMBL" id="AHA72065.1"/>
    </source>
</evidence>
<evidence type="ECO:0000256" key="2">
    <source>
        <dbReference type="ARBA" id="ARBA00022617"/>
    </source>
</evidence>
<dbReference type="AlphaFoldDB" id="A0A9W3PG82"/>
<dbReference type="GO" id="GO:0020037">
    <property type="term" value="F:heme binding"/>
    <property type="evidence" value="ECO:0007669"/>
    <property type="project" value="InterPro"/>
</dbReference>
<dbReference type="Proteomes" id="UP000018566">
    <property type="component" value="Chromosome"/>
</dbReference>
<proteinExistence type="inferred from homology"/>
<evidence type="ECO:0000256" key="4">
    <source>
        <dbReference type="ARBA" id="ARBA00023002"/>
    </source>
</evidence>
<dbReference type="EMBL" id="CP005935">
    <property type="protein sequence ID" value="AHA72065.1"/>
    <property type="molecule type" value="Genomic_DNA"/>
</dbReference>
<dbReference type="PANTHER" id="PTHR46696:SF1">
    <property type="entry name" value="CYTOCHROME P450 YJIB-RELATED"/>
    <property type="match status" value="1"/>
</dbReference>
<dbReference type="RefSeq" id="WP_023522058.1">
    <property type="nucleotide sequence ID" value="NC_022873.1"/>
</dbReference>